<evidence type="ECO:0000313" key="2">
    <source>
        <dbReference type="Proteomes" id="UP000501690"/>
    </source>
</evidence>
<accession>A0A4D6N3N7</accession>
<dbReference type="GO" id="GO:0016740">
    <property type="term" value="F:transferase activity"/>
    <property type="evidence" value="ECO:0007669"/>
    <property type="project" value="UniProtKB-KW"/>
</dbReference>
<name>A0A4D6N3N7_VIGUN</name>
<gene>
    <name evidence="1" type="ORF">DEO72_LG9g1719</name>
</gene>
<sequence length="58" mass="6937">MLSTMMSRKSETNESSTRKKYFMVIWINTAFNSRKQRDYVRTTWMPRENYPPSGPVLS</sequence>
<keyword evidence="2" id="KW-1185">Reference proteome</keyword>
<dbReference type="EMBL" id="CP039353">
    <property type="protein sequence ID" value="QCE06705.1"/>
    <property type="molecule type" value="Genomic_DNA"/>
</dbReference>
<dbReference type="UniPathway" id="UPA00378"/>
<evidence type="ECO:0000313" key="1">
    <source>
        <dbReference type="EMBL" id="QCE06705.1"/>
    </source>
</evidence>
<dbReference type="Proteomes" id="UP000501690">
    <property type="component" value="Linkage Group LG9"/>
</dbReference>
<keyword evidence="1" id="KW-0808">Transferase</keyword>
<organism evidence="1 2">
    <name type="scientific">Vigna unguiculata</name>
    <name type="common">Cowpea</name>
    <dbReference type="NCBI Taxonomy" id="3917"/>
    <lineage>
        <taxon>Eukaryota</taxon>
        <taxon>Viridiplantae</taxon>
        <taxon>Streptophyta</taxon>
        <taxon>Embryophyta</taxon>
        <taxon>Tracheophyta</taxon>
        <taxon>Spermatophyta</taxon>
        <taxon>Magnoliopsida</taxon>
        <taxon>eudicotyledons</taxon>
        <taxon>Gunneridae</taxon>
        <taxon>Pentapetalae</taxon>
        <taxon>rosids</taxon>
        <taxon>fabids</taxon>
        <taxon>Fabales</taxon>
        <taxon>Fabaceae</taxon>
        <taxon>Papilionoideae</taxon>
        <taxon>50 kb inversion clade</taxon>
        <taxon>NPAAA clade</taxon>
        <taxon>indigoferoid/millettioid clade</taxon>
        <taxon>Phaseoleae</taxon>
        <taxon>Vigna</taxon>
    </lineage>
</organism>
<dbReference type="AlphaFoldDB" id="A0A4D6N3N7"/>
<protein>
    <submittedName>
        <fullName evidence="1">Glycosyl transferase</fullName>
    </submittedName>
</protein>
<proteinExistence type="predicted"/>
<reference evidence="1 2" key="1">
    <citation type="submission" date="2019-04" db="EMBL/GenBank/DDBJ databases">
        <title>An improved genome assembly and genetic linkage map for asparagus bean, Vigna unguiculata ssp. sesquipedialis.</title>
        <authorList>
            <person name="Xia Q."/>
            <person name="Zhang R."/>
            <person name="Dong Y."/>
        </authorList>
    </citation>
    <scope>NUCLEOTIDE SEQUENCE [LARGE SCALE GENOMIC DNA]</scope>
    <source>
        <tissue evidence="1">Leaf</tissue>
    </source>
</reference>